<feature type="domain" description="Protein kinase" evidence="2">
    <location>
        <begin position="106"/>
        <end position="377"/>
    </location>
</feature>
<keyword evidence="3" id="KW-0418">Kinase</keyword>
<dbReference type="Gene3D" id="1.10.510.10">
    <property type="entry name" value="Transferase(Phosphotransferase) domain 1"/>
    <property type="match status" value="1"/>
</dbReference>
<reference evidence="3" key="2">
    <citation type="submission" date="2020-11" db="EMBL/GenBank/DDBJ databases">
        <authorList>
            <consortium name="DOE Joint Genome Institute"/>
            <person name="Kuo A."/>
            <person name="Miyauchi S."/>
            <person name="Kiss E."/>
            <person name="Drula E."/>
            <person name="Kohler A."/>
            <person name="Sanchez-Garcia M."/>
            <person name="Andreopoulos B."/>
            <person name="Barry K.W."/>
            <person name="Bonito G."/>
            <person name="Buee M."/>
            <person name="Carver A."/>
            <person name="Chen C."/>
            <person name="Cichocki N."/>
            <person name="Clum A."/>
            <person name="Culley D."/>
            <person name="Crous P.W."/>
            <person name="Fauchery L."/>
            <person name="Girlanda M."/>
            <person name="Hayes R."/>
            <person name="Keri Z."/>
            <person name="Labutti K."/>
            <person name="Lipzen A."/>
            <person name="Lombard V."/>
            <person name="Magnuson J."/>
            <person name="Maillard F."/>
            <person name="Morin E."/>
            <person name="Murat C."/>
            <person name="Nolan M."/>
            <person name="Ohm R."/>
            <person name="Pangilinan J."/>
            <person name="Pereira M."/>
            <person name="Perotto S."/>
            <person name="Peter M."/>
            <person name="Riley R."/>
            <person name="Sitrit Y."/>
            <person name="Stielow B."/>
            <person name="Szollosi G."/>
            <person name="Zifcakova L."/>
            <person name="Stursova M."/>
            <person name="Spatafora J.W."/>
            <person name="Tedersoo L."/>
            <person name="Vaario L.-M."/>
            <person name="Yamada A."/>
            <person name="Yan M."/>
            <person name="Wang P."/>
            <person name="Xu J."/>
            <person name="Bruns T."/>
            <person name="Baldrian P."/>
            <person name="Vilgalys R."/>
            <person name="Henrissat B."/>
            <person name="Grigoriev I.V."/>
            <person name="Hibbett D."/>
            <person name="Nagy L.G."/>
            <person name="Martin F.M."/>
        </authorList>
    </citation>
    <scope>NUCLEOTIDE SEQUENCE</scope>
    <source>
        <strain evidence="3">UH-Tt-Lm1</strain>
    </source>
</reference>
<feature type="region of interest" description="Disordered" evidence="1">
    <location>
        <begin position="381"/>
        <end position="410"/>
    </location>
</feature>
<dbReference type="Pfam" id="PF07714">
    <property type="entry name" value="PK_Tyr_Ser-Thr"/>
    <property type="match status" value="1"/>
</dbReference>
<dbReference type="GO" id="GO:0005524">
    <property type="term" value="F:ATP binding"/>
    <property type="evidence" value="ECO:0007669"/>
    <property type="project" value="InterPro"/>
</dbReference>
<feature type="compositionally biased region" description="Polar residues" evidence="1">
    <location>
        <begin position="400"/>
        <end position="410"/>
    </location>
</feature>
<sequence>MMDLPPEGSCDEDDFGSGPPAYRRLISRSFTQTEVTRLIEKAFTRPDEIDDLRGDDAQTFIDVLDEALERIDLSPQLRGECLNTLCKICGRRALLPRSAAIPLCCDRSGTALYQGGFADVWKGEHQGRQVAVEVLKVYSRSNIEKITSRFLWEVIAWKSLHHPNVLPLLGVTMDQTLSLFATTSEWMENGNINKFIKNHQDANRFELLNDVARGLVYMHSQSMIHGDLKGINILIDQDGHACLAGFSLLTIVSDPTSPTVSSSYRGGAGTTRWMSPELLDPDQYGIRDSRPTKESDAYALGMVILEVLSGRFPFSQFRDVVVMRMVLDGIRPERPNGPEGVWFTDDLWRLLASCWESQRERRPTIEAILEFLEHISSAWQPPAPQVDEDVEMGEDDWDIRTTTSDSSGSA</sequence>
<dbReference type="InterPro" id="IPR000719">
    <property type="entry name" value="Prot_kinase_dom"/>
</dbReference>
<dbReference type="PANTHER" id="PTHR44329:SF214">
    <property type="entry name" value="PROTEIN KINASE DOMAIN-CONTAINING PROTEIN"/>
    <property type="match status" value="1"/>
</dbReference>
<dbReference type="InterPro" id="IPR051681">
    <property type="entry name" value="Ser/Thr_Kinases-Pseudokinases"/>
</dbReference>
<dbReference type="PROSITE" id="PS00108">
    <property type="entry name" value="PROTEIN_KINASE_ST"/>
    <property type="match status" value="1"/>
</dbReference>
<dbReference type="EMBL" id="WIUZ02000003">
    <property type="protein sequence ID" value="KAF9789390.1"/>
    <property type="molecule type" value="Genomic_DNA"/>
</dbReference>
<dbReference type="Proteomes" id="UP000736335">
    <property type="component" value="Unassembled WGS sequence"/>
</dbReference>
<evidence type="ECO:0000313" key="4">
    <source>
        <dbReference type="Proteomes" id="UP000736335"/>
    </source>
</evidence>
<dbReference type="InterPro" id="IPR001245">
    <property type="entry name" value="Ser-Thr/Tyr_kinase_cat_dom"/>
</dbReference>
<keyword evidence="3" id="KW-0808">Transferase</keyword>
<dbReference type="PROSITE" id="PS50011">
    <property type="entry name" value="PROTEIN_KINASE_DOM"/>
    <property type="match status" value="1"/>
</dbReference>
<accession>A0A9P6LA37</accession>
<keyword evidence="4" id="KW-1185">Reference proteome</keyword>
<evidence type="ECO:0000259" key="2">
    <source>
        <dbReference type="PROSITE" id="PS50011"/>
    </source>
</evidence>
<organism evidence="3 4">
    <name type="scientific">Thelephora terrestris</name>
    <dbReference type="NCBI Taxonomy" id="56493"/>
    <lineage>
        <taxon>Eukaryota</taxon>
        <taxon>Fungi</taxon>
        <taxon>Dikarya</taxon>
        <taxon>Basidiomycota</taxon>
        <taxon>Agaricomycotina</taxon>
        <taxon>Agaricomycetes</taxon>
        <taxon>Thelephorales</taxon>
        <taxon>Thelephoraceae</taxon>
        <taxon>Thelephora</taxon>
    </lineage>
</organism>
<dbReference type="PANTHER" id="PTHR44329">
    <property type="entry name" value="SERINE/THREONINE-PROTEIN KINASE TNNI3K-RELATED"/>
    <property type="match status" value="1"/>
</dbReference>
<dbReference type="AlphaFoldDB" id="A0A9P6LA37"/>
<proteinExistence type="predicted"/>
<dbReference type="GO" id="GO:0004674">
    <property type="term" value="F:protein serine/threonine kinase activity"/>
    <property type="evidence" value="ECO:0007669"/>
    <property type="project" value="TreeGrafter"/>
</dbReference>
<dbReference type="SMART" id="SM00220">
    <property type="entry name" value="S_TKc"/>
    <property type="match status" value="1"/>
</dbReference>
<dbReference type="SUPFAM" id="SSF56112">
    <property type="entry name" value="Protein kinase-like (PK-like)"/>
    <property type="match status" value="1"/>
</dbReference>
<feature type="compositionally biased region" description="Acidic residues" evidence="1">
    <location>
        <begin position="386"/>
        <end position="397"/>
    </location>
</feature>
<comment type="caution">
    <text evidence="3">The sequence shown here is derived from an EMBL/GenBank/DDBJ whole genome shotgun (WGS) entry which is preliminary data.</text>
</comment>
<dbReference type="OrthoDB" id="10252171at2759"/>
<dbReference type="InterPro" id="IPR011009">
    <property type="entry name" value="Kinase-like_dom_sf"/>
</dbReference>
<gene>
    <name evidence="3" type="ORF">BJ322DRAFT_1042000</name>
</gene>
<reference evidence="3" key="1">
    <citation type="journal article" date="2020" name="Nat. Commun.">
        <title>Large-scale genome sequencing of mycorrhizal fungi provides insights into the early evolution of symbiotic traits.</title>
        <authorList>
            <person name="Miyauchi S."/>
            <person name="Kiss E."/>
            <person name="Kuo A."/>
            <person name="Drula E."/>
            <person name="Kohler A."/>
            <person name="Sanchez-Garcia M."/>
            <person name="Morin E."/>
            <person name="Andreopoulos B."/>
            <person name="Barry K.W."/>
            <person name="Bonito G."/>
            <person name="Buee M."/>
            <person name="Carver A."/>
            <person name="Chen C."/>
            <person name="Cichocki N."/>
            <person name="Clum A."/>
            <person name="Culley D."/>
            <person name="Crous P.W."/>
            <person name="Fauchery L."/>
            <person name="Girlanda M."/>
            <person name="Hayes R.D."/>
            <person name="Keri Z."/>
            <person name="LaButti K."/>
            <person name="Lipzen A."/>
            <person name="Lombard V."/>
            <person name="Magnuson J."/>
            <person name="Maillard F."/>
            <person name="Murat C."/>
            <person name="Nolan M."/>
            <person name="Ohm R.A."/>
            <person name="Pangilinan J."/>
            <person name="Pereira M.F."/>
            <person name="Perotto S."/>
            <person name="Peter M."/>
            <person name="Pfister S."/>
            <person name="Riley R."/>
            <person name="Sitrit Y."/>
            <person name="Stielow J.B."/>
            <person name="Szollosi G."/>
            <person name="Zifcakova L."/>
            <person name="Stursova M."/>
            <person name="Spatafora J.W."/>
            <person name="Tedersoo L."/>
            <person name="Vaario L.M."/>
            <person name="Yamada A."/>
            <person name="Yan M."/>
            <person name="Wang P."/>
            <person name="Xu J."/>
            <person name="Bruns T."/>
            <person name="Baldrian P."/>
            <person name="Vilgalys R."/>
            <person name="Dunand C."/>
            <person name="Henrissat B."/>
            <person name="Grigoriev I.V."/>
            <person name="Hibbett D."/>
            <person name="Nagy L.G."/>
            <person name="Martin F.M."/>
        </authorList>
    </citation>
    <scope>NUCLEOTIDE SEQUENCE</scope>
    <source>
        <strain evidence="3">UH-Tt-Lm1</strain>
    </source>
</reference>
<dbReference type="InterPro" id="IPR008271">
    <property type="entry name" value="Ser/Thr_kinase_AS"/>
</dbReference>
<evidence type="ECO:0000256" key="1">
    <source>
        <dbReference type="SAM" id="MobiDB-lite"/>
    </source>
</evidence>
<name>A0A9P6LA37_9AGAM</name>
<evidence type="ECO:0000313" key="3">
    <source>
        <dbReference type="EMBL" id="KAF9789390.1"/>
    </source>
</evidence>
<protein>
    <submittedName>
        <fullName evidence="3">Kinase-like domain-containing protein</fullName>
    </submittedName>
</protein>